<proteinExistence type="inferred from homology"/>
<evidence type="ECO:0000256" key="5">
    <source>
        <dbReference type="SAM" id="Phobius"/>
    </source>
</evidence>
<evidence type="ECO:0000256" key="3">
    <source>
        <dbReference type="PROSITE-ProRule" id="PRU01100"/>
    </source>
</evidence>
<evidence type="ECO:0000256" key="4">
    <source>
        <dbReference type="SAM" id="MobiDB-lite"/>
    </source>
</evidence>
<protein>
    <recommendedName>
        <fullName evidence="6">GH26 domain-containing protein</fullName>
    </recommendedName>
</protein>
<keyword evidence="5" id="KW-0812">Transmembrane</keyword>
<feature type="domain" description="GH26" evidence="6">
    <location>
        <begin position="87"/>
        <end position="393"/>
    </location>
</feature>
<dbReference type="InterPro" id="IPR017853">
    <property type="entry name" value="GH"/>
</dbReference>
<reference evidence="8" key="1">
    <citation type="journal article" date="2019" name="Int. J. Syst. Evol. Microbiol.">
        <title>The Global Catalogue of Microorganisms (GCM) 10K type strain sequencing project: providing services to taxonomists for standard genome sequencing and annotation.</title>
        <authorList>
            <consortium name="The Broad Institute Genomics Platform"/>
            <consortium name="The Broad Institute Genome Sequencing Center for Infectious Disease"/>
            <person name="Wu L."/>
            <person name="Ma J."/>
        </authorList>
    </citation>
    <scope>NUCLEOTIDE SEQUENCE [LARGE SCALE GENOMIC DNA]</scope>
    <source>
        <strain evidence="8">JCM 14306</strain>
    </source>
</reference>
<keyword evidence="5" id="KW-0472">Membrane</keyword>
<dbReference type="InterPro" id="IPR022790">
    <property type="entry name" value="GH26_dom"/>
</dbReference>
<keyword evidence="2 3" id="KW-0326">Glycosidase</keyword>
<gene>
    <name evidence="7" type="ORF">GCM10009744_58580</name>
</gene>
<keyword evidence="1 3" id="KW-0378">Hydrolase</keyword>
<feature type="transmembrane region" description="Helical" evidence="5">
    <location>
        <begin position="50"/>
        <end position="72"/>
    </location>
</feature>
<dbReference type="Proteomes" id="UP001501319">
    <property type="component" value="Unassembled WGS sequence"/>
</dbReference>
<sequence>MGDSKTGVGCSRTSADAAQYRILSSYSARSGQNREMGGEQGGVSRRRGHWVWAAVTAGAVGLVLVVVMAVRLTDNQPVSQPKVPPGTGTPKAHCTLSALLVPSCGALFGVAANPLGDESWDTALTAFEDGIGRTVDIAHYYNSSPDLFPTAEMIKRAREPGKKRLLLLNWKPELGKTWAQVARGNKKVDAAIDAEAEYLKTTFPEKFFLTIHHEPEDEVDPSPGSGMTAEDYRAMYRHVVQRLRQNGVTNAVFVMNYTGTAKWGSQPWFESLYPGDDVVDWIAEDPYIFGDSPDYWTDFASAVDRRDAANHPEWPGFYSWAVATHPSKPMMLGEWGVNEQTKDSKTKADMLGTVRDGLSRRPQLKALVYWNETKFDPVGETRLDSSPATREAAHDLVTTGPLARQLG</sequence>
<evidence type="ECO:0000256" key="2">
    <source>
        <dbReference type="ARBA" id="ARBA00023295"/>
    </source>
</evidence>
<evidence type="ECO:0000313" key="7">
    <source>
        <dbReference type="EMBL" id="GAA1657759.1"/>
    </source>
</evidence>
<evidence type="ECO:0000259" key="6">
    <source>
        <dbReference type="PROSITE" id="PS51764"/>
    </source>
</evidence>
<comment type="similarity">
    <text evidence="3">Belongs to the glycosyl hydrolase 26 family.</text>
</comment>
<evidence type="ECO:0000313" key="8">
    <source>
        <dbReference type="Proteomes" id="UP001501319"/>
    </source>
</evidence>
<evidence type="ECO:0000256" key="1">
    <source>
        <dbReference type="ARBA" id="ARBA00022801"/>
    </source>
</evidence>
<dbReference type="Pfam" id="PF02156">
    <property type="entry name" value="Glyco_hydro_26"/>
    <property type="match status" value="1"/>
</dbReference>
<dbReference type="EMBL" id="BAAANE010000011">
    <property type="protein sequence ID" value="GAA1657759.1"/>
    <property type="molecule type" value="Genomic_DNA"/>
</dbReference>
<name>A0ABP4RP35_9ACTN</name>
<dbReference type="PROSITE" id="PS51764">
    <property type="entry name" value="GH26"/>
    <property type="match status" value="1"/>
</dbReference>
<feature type="region of interest" description="Disordered" evidence="4">
    <location>
        <begin position="380"/>
        <end position="407"/>
    </location>
</feature>
<comment type="caution">
    <text evidence="7">The sequence shown here is derived from an EMBL/GenBank/DDBJ whole genome shotgun (WGS) entry which is preliminary data.</text>
</comment>
<dbReference type="Gene3D" id="3.20.20.80">
    <property type="entry name" value="Glycosidases"/>
    <property type="match status" value="1"/>
</dbReference>
<organism evidence="7 8">
    <name type="scientific">Kribbella alba</name>
    <dbReference type="NCBI Taxonomy" id="190197"/>
    <lineage>
        <taxon>Bacteria</taxon>
        <taxon>Bacillati</taxon>
        <taxon>Actinomycetota</taxon>
        <taxon>Actinomycetes</taxon>
        <taxon>Propionibacteriales</taxon>
        <taxon>Kribbellaceae</taxon>
        <taxon>Kribbella</taxon>
    </lineage>
</organism>
<keyword evidence="8" id="KW-1185">Reference proteome</keyword>
<feature type="active site" description="Nucleophile" evidence="3">
    <location>
        <position position="334"/>
    </location>
</feature>
<dbReference type="SUPFAM" id="SSF51445">
    <property type="entry name" value="(Trans)glycosidases"/>
    <property type="match status" value="1"/>
</dbReference>
<accession>A0ABP4RP35</accession>
<feature type="active site" description="Proton donor" evidence="3">
    <location>
        <position position="214"/>
    </location>
</feature>
<keyword evidence="5" id="KW-1133">Transmembrane helix</keyword>